<evidence type="ECO:0000256" key="1">
    <source>
        <dbReference type="ARBA" id="ARBA00022505"/>
    </source>
</evidence>
<protein>
    <submittedName>
        <fullName evidence="4">Molybdenum-pterin binding protein</fullName>
    </submittedName>
</protein>
<keyword evidence="1 2" id="KW-0500">Molybdenum</keyword>
<keyword evidence="5" id="KW-1185">Reference proteome</keyword>
<dbReference type="OrthoDB" id="271159at2"/>
<dbReference type="EMBL" id="CP002593">
    <property type="protein sequence ID" value="AEA26502.1"/>
    <property type="molecule type" value="Genomic_DNA"/>
</dbReference>
<evidence type="ECO:0000313" key="5">
    <source>
        <dbReference type="Proteomes" id="UP000007809"/>
    </source>
</evidence>
<dbReference type="InterPro" id="IPR009061">
    <property type="entry name" value="DNA-bd_dom_put_sf"/>
</dbReference>
<dbReference type="PROSITE" id="PS51866">
    <property type="entry name" value="MOP"/>
    <property type="match status" value="1"/>
</dbReference>
<proteinExistence type="predicted"/>
<dbReference type="InterPro" id="IPR005116">
    <property type="entry name" value="Transp-assoc_OB_typ1"/>
</dbReference>
<dbReference type="GO" id="GO:0015689">
    <property type="term" value="P:molybdate ion transport"/>
    <property type="evidence" value="ECO:0007669"/>
    <property type="project" value="InterPro"/>
</dbReference>
<name>F4CXC8_PSEUX</name>
<dbReference type="Pfam" id="PF12728">
    <property type="entry name" value="HTH_17"/>
    <property type="match status" value="1"/>
</dbReference>
<reference evidence="4 5" key="1">
    <citation type="journal article" date="2011" name="J. Bacteriol.">
        <title>Genome sequence of the 1,4-dioxane-degrading Pseudonocardia dioxanivorans strain CB1190.</title>
        <authorList>
            <person name="Sales C.M."/>
            <person name="Mahendra S."/>
            <person name="Grostern A."/>
            <person name="Parales R.E."/>
            <person name="Goodwin L.A."/>
            <person name="Woyke T."/>
            <person name="Nolan M."/>
            <person name="Lapidus A."/>
            <person name="Chertkov O."/>
            <person name="Ovchinnikova G."/>
            <person name="Sczyrba A."/>
            <person name="Alvarez-Cohen L."/>
        </authorList>
    </citation>
    <scope>NUCLEOTIDE SEQUENCE [LARGE SCALE GENOMIC DNA]</scope>
    <source>
        <strain evidence="5">ATCC 55486 / DSM 44775 / JCM 13855 / CB1190</strain>
    </source>
</reference>
<accession>F4CXC8</accession>
<organism evidence="4 5">
    <name type="scientific">Pseudonocardia dioxanivorans (strain ATCC 55486 / DSM 44775 / JCM 13855 / CB1190)</name>
    <dbReference type="NCBI Taxonomy" id="675635"/>
    <lineage>
        <taxon>Bacteria</taxon>
        <taxon>Bacillati</taxon>
        <taxon>Actinomycetota</taxon>
        <taxon>Actinomycetes</taxon>
        <taxon>Pseudonocardiales</taxon>
        <taxon>Pseudonocardiaceae</taxon>
        <taxon>Pseudonocardia</taxon>
    </lineage>
</organism>
<dbReference type="InterPro" id="IPR004606">
    <property type="entry name" value="Mop_domain"/>
</dbReference>
<dbReference type="SUPFAM" id="SSF50331">
    <property type="entry name" value="MOP-like"/>
    <property type="match status" value="1"/>
</dbReference>
<evidence type="ECO:0000313" key="4">
    <source>
        <dbReference type="EMBL" id="AEA26502.1"/>
    </source>
</evidence>
<dbReference type="InterPro" id="IPR008995">
    <property type="entry name" value="Mo/tungstate-bd_C_term_dom"/>
</dbReference>
<dbReference type="HOGENOM" id="CLU_107520_1_0_11"/>
<evidence type="ECO:0000259" key="3">
    <source>
        <dbReference type="PROSITE" id="PS51866"/>
    </source>
</evidence>
<sequence>MPQFRLAQAADLLGVSRDTVRRRVDDGLLPGVQDDTQHVVVVDGAALAAYMQDRRTLPDDPVPVASSARNRMVGIVVAVVSGPVMSQVEMQCGRHRVVSLLSTEAVEDLGLEPGKLAVAVVKSTDITVEVSPIRERPASF</sequence>
<dbReference type="RefSeq" id="WP_013676416.1">
    <property type="nucleotide sequence ID" value="NC_015312.1"/>
</dbReference>
<dbReference type="Gene3D" id="2.40.50.100">
    <property type="match status" value="1"/>
</dbReference>
<dbReference type="AlphaFoldDB" id="F4CXC8"/>
<gene>
    <name evidence="4" type="ordered locus">Psed_4343</name>
</gene>
<dbReference type="SUPFAM" id="SSF46955">
    <property type="entry name" value="Putative DNA-binding domain"/>
    <property type="match status" value="1"/>
</dbReference>
<dbReference type="Proteomes" id="UP000007809">
    <property type="component" value="Chromosome"/>
</dbReference>
<feature type="domain" description="Mop" evidence="3">
    <location>
        <begin position="65"/>
        <end position="130"/>
    </location>
</feature>
<dbReference type="eggNOG" id="COG3585">
    <property type="taxonomic scope" value="Bacteria"/>
</dbReference>
<dbReference type="InterPro" id="IPR041657">
    <property type="entry name" value="HTH_17"/>
</dbReference>
<evidence type="ECO:0000256" key="2">
    <source>
        <dbReference type="PROSITE-ProRule" id="PRU01213"/>
    </source>
</evidence>
<dbReference type="Pfam" id="PF03459">
    <property type="entry name" value="TOBE"/>
    <property type="match status" value="1"/>
</dbReference>
<dbReference type="KEGG" id="pdx:Psed_4343"/>
<dbReference type="STRING" id="675635.Psed_4343"/>